<dbReference type="PANTHER" id="PTHR13593">
    <property type="match status" value="1"/>
</dbReference>
<evidence type="ECO:0000313" key="3">
    <source>
        <dbReference type="Proteomes" id="UP001370348"/>
    </source>
</evidence>
<dbReference type="Pfam" id="PF26178">
    <property type="entry name" value="PI-PLC_cat"/>
    <property type="match status" value="1"/>
</dbReference>
<dbReference type="Pfam" id="PF14200">
    <property type="entry name" value="RicinB_lectin_2"/>
    <property type="match status" value="1"/>
</dbReference>
<proteinExistence type="predicted"/>
<dbReference type="SUPFAM" id="SSF51695">
    <property type="entry name" value="PLC-like phosphodiesterases"/>
    <property type="match status" value="1"/>
</dbReference>
<dbReference type="RefSeq" id="WP_394828241.1">
    <property type="nucleotide sequence ID" value="NZ_CP089984.1"/>
</dbReference>
<dbReference type="PROSITE" id="PS50231">
    <property type="entry name" value="RICIN_B_LECTIN"/>
    <property type="match status" value="1"/>
</dbReference>
<dbReference type="InterPro" id="IPR051057">
    <property type="entry name" value="PI-PLC_domain"/>
</dbReference>
<evidence type="ECO:0000259" key="1">
    <source>
        <dbReference type="Pfam" id="PF14200"/>
    </source>
</evidence>
<dbReference type="Gene3D" id="2.80.10.50">
    <property type="match status" value="1"/>
</dbReference>
<dbReference type="Gene3D" id="3.20.20.190">
    <property type="entry name" value="Phosphatidylinositol (PI) phosphodiesterase"/>
    <property type="match status" value="1"/>
</dbReference>
<sequence>MGAMGAQALPLAQAAGDPPEGTALTIQSVPNGLVADVSGGQMKQGQTILEYRYNDGKNQQWWLERSGAHYRIKSNVDGAWCMTRAGDGDLAKVVLGSCTTYLAEWDFQVLGGEKYRIKDPNGAYYLHVWNETEASGRELVTRANDAVGSQWFLTGLDVKRRPMPADPRLDQVTFLTTHNAFANTDEGFWGRFPNQSYGLRSQLDQGIRGLQLDIYPKGGKVLMCHGSCWGNERTFASGLTDVVGFLAATPSAIVTLFLEDYTSVEELGAAVGQVSGLSAVLFRPDQAGVRERGWPRVSELVASNRRLLVFSQRGGREGFGVMHDRDWTVENYWSLGTAGNDMACYSRWDEVPLSKEEPGFVRLHVMNHYRDIPTEGNAAADNGNKLRDRVQRYCGPAARRKPNYVAVDFFQKPEGNGGTGSLLSEMNGYW</sequence>
<keyword evidence="3" id="KW-1185">Reference proteome</keyword>
<dbReference type="InterPro" id="IPR000772">
    <property type="entry name" value="Ricin_B_lectin"/>
</dbReference>
<dbReference type="Proteomes" id="UP001370348">
    <property type="component" value="Chromosome"/>
</dbReference>
<gene>
    <name evidence="2" type="ORF">LZC94_15375</name>
</gene>
<dbReference type="SUPFAM" id="SSF50370">
    <property type="entry name" value="Ricin B-like lectins"/>
    <property type="match status" value="1"/>
</dbReference>
<dbReference type="InterPro" id="IPR035992">
    <property type="entry name" value="Ricin_B-like_lectins"/>
</dbReference>
<organism evidence="2 3">
    <name type="scientific">Pendulispora albinea</name>
    <dbReference type="NCBI Taxonomy" id="2741071"/>
    <lineage>
        <taxon>Bacteria</taxon>
        <taxon>Pseudomonadati</taxon>
        <taxon>Myxococcota</taxon>
        <taxon>Myxococcia</taxon>
        <taxon>Myxococcales</taxon>
        <taxon>Sorangiineae</taxon>
        <taxon>Pendulisporaceae</taxon>
        <taxon>Pendulispora</taxon>
    </lineage>
</organism>
<feature type="domain" description="Ricin B lectin" evidence="1">
    <location>
        <begin position="22"/>
        <end position="87"/>
    </location>
</feature>
<evidence type="ECO:0000313" key="2">
    <source>
        <dbReference type="EMBL" id="WXB18608.1"/>
    </source>
</evidence>
<dbReference type="PANTHER" id="PTHR13593:SF140">
    <property type="entry name" value="PLC-LIKE PHOSPHODIESTERASE"/>
    <property type="match status" value="1"/>
</dbReference>
<dbReference type="InterPro" id="IPR017946">
    <property type="entry name" value="PLC-like_Pdiesterase_TIM-brl"/>
</dbReference>
<dbReference type="CDD" id="cd00161">
    <property type="entry name" value="beta-trefoil_Ricin-like"/>
    <property type="match status" value="1"/>
</dbReference>
<dbReference type="EMBL" id="CP089984">
    <property type="protein sequence ID" value="WXB18608.1"/>
    <property type="molecule type" value="Genomic_DNA"/>
</dbReference>
<accession>A0ABZ2M7W8</accession>
<reference evidence="2 3" key="1">
    <citation type="submission" date="2021-12" db="EMBL/GenBank/DDBJ databases">
        <title>Discovery of the Pendulisporaceae a myxobacterial family with distinct sporulation behavior and unique specialized metabolism.</title>
        <authorList>
            <person name="Garcia R."/>
            <person name="Popoff A."/>
            <person name="Bader C.D."/>
            <person name="Loehr J."/>
            <person name="Walesch S."/>
            <person name="Walt C."/>
            <person name="Boldt J."/>
            <person name="Bunk B."/>
            <person name="Haeckl F.J.F.P.J."/>
            <person name="Gunesch A.P."/>
            <person name="Birkelbach J."/>
            <person name="Nuebel U."/>
            <person name="Pietschmann T."/>
            <person name="Bach T."/>
            <person name="Mueller R."/>
        </authorList>
    </citation>
    <scope>NUCLEOTIDE SEQUENCE [LARGE SCALE GENOMIC DNA]</scope>
    <source>
        <strain evidence="2 3">MSr11954</strain>
    </source>
</reference>
<name>A0ABZ2M7W8_9BACT</name>
<protein>
    <submittedName>
        <fullName evidence="2">RICIN domain-containing protein</fullName>
    </submittedName>
</protein>
<dbReference type="PROSITE" id="PS50007">
    <property type="entry name" value="PIPLC_X_DOMAIN"/>
    <property type="match status" value="1"/>
</dbReference>
<dbReference type="CDD" id="cd08588">
    <property type="entry name" value="PI-PLCc_At5g67130_like"/>
    <property type="match status" value="1"/>
</dbReference>